<name>A0A2P5DI57_PARAD</name>
<feature type="compositionally biased region" description="Basic and acidic residues" evidence="6">
    <location>
        <begin position="26"/>
        <end position="45"/>
    </location>
</feature>
<keyword evidence="2" id="KW-1003">Cell membrane</keyword>
<evidence type="ECO:0000256" key="5">
    <source>
        <dbReference type="ARBA" id="ARBA00023224"/>
    </source>
</evidence>
<keyword evidence="5" id="KW-0807">Transducer</keyword>
<organism evidence="8 9">
    <name type="scientific">Parasponia andersonii</name>
    <name type="common">Sponia andersonii</name>
    <dbReference type="NCBI Taxonomy" id="3476"/>
    <lineage>
        <taxon>Eukaryota</taxon>
        <taxon>Viridiplantae</taxon>
        <taxon>Streptophyta</taxon>
        <taxon>Embryophyta</taxon>
        <taxon>Tracheophyta</taxon>
        <taxon>Spermatophyta</taxon>
        <taxon>Magnoliopsida</taxon>
        <taxon>eudicotyledons</taxon>
        <taxon>Gunneridae</taxon>
        <taxon>Pentapetalae</taxon>
        <taxon>rosids</taxon>
        <taxon>fabids</taxon>
        <taxon>Rosales</taxon>
        <taxon>Cannabaceae</taxon>
        <taxon>Parasponia</taxon>
    </lineage>
</organism>
<sequence>MVAMDEKRQSKPSPSSSSSSPGRAEGGGERSGKREDEEVPQEKTKTTKVVKSYPTFLGRHRMSAAISHLNNQINIIEVELNELETVGQSSIVCKELVSSLETIPDPLLPTTEGPADDSWDRWFRGAHNSRGHKRWI</sequence>
<comment type="subcellular location">
    <subcellularLocation>
        <location evidence="1">Cell membrane</location>
    </subcellularLocation>
</comment>
<evidence type="ECO:0000256" key="3">
    <source>
        <dbReference type="ARBA" id="ARBA00023054"/>
    </source>
</evidence>
<keyword evidence="4" id="KW-0472">Membrane</keyword>
<dbReference type="STRING" id="3476.A0A2P5DI57"/>
<evidence type="ECO:0000256" key="2">
    <source>
        <dbReference type="ARBA" id="ARBA00022475"/>
    </source>
</evidence>
<proteinExistence type="predicted"/>
<dbReference type="Proteomes" id="UP000237105">
    <property type="component" value="Unassembled WGS sequence"/>
</dbReference>
<evidence type="ECO:0000313" key="8">
    <source>
        <dbReference type="EMBL" id="PON72998.1"/>
    </source>
</evidence>
<accession>A0A2P5DI57</accession>
<dbReference type="PANTHER" id="PTHR35129:SF5">
    <property type="entry name" value="GUANINE NUCLEOTIDE-BINDING PROTEIN SUBUNIT GAMMA 2"/>
    <property type="match status" value="1"/>
</dbReference>
<feature type="domain" description="G protein gamma" evidence="7">
    <location>
        <begin position="62"/>
        <end position="135"/>
    </location>
</feature>
<dbReference type="SMART" id="SM01224">
    <property type="entry name" value="G_gamma"/>
    <property type="match status" value="1"/>
</dbReference>
<comment type="caution">
    <text evidence="8">The sequence shown here is derived from an EMBL/GenBank/DDBJ whole genome shotgun (WGS) entry which is preliminary data.</text>
</comment>
<dbReference type="GO" id="GO:0007165">
    <property type="term" value="P:signal transduction"/>
    <property type="evidence" value="ECO:0007669"/>
    <property type="project" value="UniProtKB-KW"/>
</dbReference>
<dbReference type="AlphaFoldDB" id="A0A2P5DI57"/>
<gene>
    <name evidence="8" type="ORF">PanWU01x14_061480</name>
</gene>
<evidence type="ECO:0000313" key="9">
    <source>
        <dbReference type="Proteomes" id="UP000237105"/>
    </source>
</evidence>
<evidence type="ECO:0000256" key="4">
    <source>
        <dbReference type="ARBA" id="ARBA00023136"/>
    </source>
</evidence>
<reference evidence="9" key="1">
    <citation type="submission" date="2016-06" db="EMBL/GenBank/DDBJ databases">
        <title>Parallel loss of symbiosis genes in relatives of nitrogen-fixing non-legume Parasponia.</title>
        <authorList>
            <person name="Van Velzen R."/>
            <person name="Holmer R."/>
            <person name="Bu F."/>
            <person name="Rutten L."/>
            <person name="Van Zeijl A."/>
            <person name="Liu W."/>
            <person name="Santuari L."/>
            <person name="Cao Q."/>
            <person name="Sharma T."/>
            <person name="Shen D."/>
            <person name="Roswanjaya Y."/>
            <person name="Wardhani T."/>
            <person name="Kalhor M.S."/>
            <person name="Jansen J."/>
            <person name="Van den Hoogen J."/>
            <person name="Gungor B."/>
            <person name="Hartog M."/>
            <person name="Hontelez J."/>
            <person name="Verver J."/>
            <person name="Yang W.-C."/>
            <person name="Schijlen E."/>
            <person name="Repin R."/>
            <person name="Schilthuizen M."/>
            <person name="Schranz E."/>
            <person name="Heidstra R."/>
            <person name="Miyata K."/>
            <person name="Fedorova E."/>
            <person name="Kohlen W."/>
            <person name="Bisseling T."/>
            <person name="Smit S."/>
            <person name="Geurts R."/>
        </authorList>
    </citation>
    <scope>NUCLEOTIDE SEQUENCE [LARGE SCALE GENOMIC DNA]</scope>
    <source>
        <strain evidence="9">cv. WU1-14</strain>
    </source>
</reference>
<dbReference type="InterPro" id="IPR015898">
    <property type="entry name" value="G-protein_gamma-like_dom"/>
</dbReference>
<feature type="compositionally biased region" description="Low complexity" evidence="6">
    <location>
        <begin position="11"/>
        <end position="23"/>
    </location>
</feature>
<keyword evidence="3" id="KW-0175">Coiled coil</keyword>
<dbReference type="OrthoDB" id="776094at2759"/>
<dbReference type="PANTHER" id="PTHR35129">
    <property type="entry name" value="GUANINE NUCLEOTIDE-BINDING PROTEIN SUBUNIT GAMMA 1"/>
    <property type="match status" value="1"/>
</dbReference>
<evidence type="ECO:0000256" key="6">
    <source>
        <dbReference type="SAM" id="MobiDB-lite"/>
    </source>
</evidence>
<dbReference type="InterPro" id="IPR045878">
    <property type="entry name" value="GG1/2"/>
</dbReference>
<feature type="region of interest" description="Disordered" evidence="6">
    <location>
        <begin position="1"/>
        <end position="51"/>
    </location>
</feature>
<evidence type="ECO:0000259" key="7">
    <source>
        <dbReference type="SMART" id="SM01224"/>
    </source>
</evidence>
<dbReference type="GO" id="GO:0005886">
    <property type="term" value="C:plasma membrane"/>
    <property type="evidence" value="ECO:0007669"/>
    <property type="project" value="UniProtKB-SubCell"/>
</dbReference>
<evidence type="ECO:0000256" key="1">
    <source>
        <dbReference type="ARBA" id="ARBA00004236"/>
    </source>
</evidence>
<keyword evidence="9" id="KW-1185">Reference proteome</keyword>
<dbReference type="EMBL" id="JXTB01000036">
    <property type="protein sequence ID" value="PON72998.1"/>
    <property type="molecule type" value="Genomic_DNA"/>
</dbReference>
<protein>
    <submittedName>
        <fullName evidence="8">G-protein gamma-like domain containing protein</fullName>
    </submittedName>
</protein>